<keyword evidence="4" id="KW-0645">Protease</keyword>
<keyword evidence="2" id="KW-0732">Signal</keyword>
<evidence type="ECO:0000259" key="3">
    <source>
        <dbReference type="Pfam" id="PF02557"/>
    </source>
</evidence>
<dbReference type="InterPro" id="IPR003709">
    <property type="entry name" value="VanY-like_core_dom"/>
</dbReference>
<feature type="chain" id="PRO_5047149496" evidence="2">
    <location>
        <begin position="31"/>
        <end position="395"/>
    </location>
</feature>
<dbReference type="SUPFAM" id="SSF55166">
    <property type="entry name" value="Hedgehog/DD-peptidase"/>
    <property type="match status" value="1"/>
</dbReference>
<keyword evidence="4" id="KW-0378">Hydrolase</keyword>
<dbReference type="Gene3D" id="3.30.1380.10">
    <property type="match status" value="1"/>
</dbReference>
<dbReference type="Proteomes" id="UP001612915">
    <property type="component" value="Unassembled WGS sequence"/>
</dbReference>
<evidence type="ECO:0000313" key="5">
    <source>
        <dbReference type="Proteomes" id="UP001612915"/>
    </source>
</evidence>
<dbReference type="CDD" id="cd14814">
    <property type="entry name" value="Peptidase_M15"/>
    <property type="match status" value="1"/>
</dbReference>
<feature type="domain" description="D-alanyl-D-alanine carboxypeptidase-like core" evidence="3">
    <location>
        <begin position="284"/>
        <end position="394"/>
    </location>
</feature>
<evidence type="ECO:0000256" key="2">
    <source>
        <dbReference type="SAM" id="SignalP"/>
    </source>
</evidence>
<name>A0ABW8ARS0_9ACTN</name>
<dbReference type="InterPro" id="IPR009045">
    <property type="entry name" value="Zn_M74/Hedgehog-like"/>
</dbReference>
<keyword evidence="4" id="KW-0121">Carboxypeptidase</keyword>
<organism evidence="4 5">
    <name type="scientific">Spongisporangium articulatum</name>
    <dbReference type="NCBI Taxonomy" id="3362603"/>
    <lineage>
        <taxon>Bacteria</taxon>
        <taxon>Bacillati</taxon>
        <taxon>Actinomycetota</taxon>
        <taxon>Actinomycetes</taxon>
        <taxon>Kineosporiales</taxon>
        <taxon>Kineosporiaceae</taxon>
        <taxon>Spongisporangium</taxon>
    </lineage>
</organism>
<gene>
    <name evidence="4" type="ORF">ACIB24_18670</name>
</gene>
<dbReference type="GO" id="GO:0004180">
    <property type="term" value="F:carboxypeptidase activity"/>
    <property type="evidence" value="ECO:0007669"/>
    <property type="project" value="UniProtKB-KW"/>
</dbReference>
<evidence type="ECO:0000256" key="1">
    <source>
        <dbReference type="SAM" id="Coils"/>
    </source>
</evidence>
<dbReference type="PANTHER" id="PTHR34385">
    <property type="entry name" value="D-ALANYL-D-ALANINE CARBOXYPEPTIDASE"/>
    <property type="match status" value="1"/>
</dbReference>
<dbReference type="EMBL" id="JBITLV010000006">
    <property type="protein sequence ID" value="MFI7589091.1"/>
    <property type="molecule type" value="Genomic_DNA"/>
</dbReference>
<evidence type="ECO:0000313" key="4">
    <source>
        <dbReference type="EMBL" id="MFI7589091.1"/>
    </source>
</evidence>
<keyword evidence="5" id="KW-1185">Reference proteome</keyword>
<dbReference type="PANTHER" id="PTHR34385:SF1">
    <property type="entry name" value="PEPTIDOGLYCAN L-ALANYL-D-GLUTAMATE ENDOPEPTIDASE CWLK"/>
    <property type="match status" value="1"/>
</dbReference>
<protein>
    <submittedName>
        <fullName evidence="4">D-alanyl-D-alanine carboxypeptidase family protein</fullName>
    </submittedName>
</protein>
<keyword evidence="1" id="KW-0175">Coiled coil</keyword>
<dbReference type="RefSeq" id="WP_398283441.1">
    <property type="nucleotide sequence ID" value="NZ_JBITLV010000006.1"/>
</dbReference>
<dbReference type="Pfam" id="PF02557">
    <property type="entry name" value="VanY"/>
    <property type="match status" value="1"/>
</dbReference>
<comment type="caution">
    <text evidence="4">The sequence shown here is derived from an EMBL/GenBank/DDBJ whole genome shotgun (WGS) entry which is preliminary data.</text>
</comment>
<proteinExistence type="predicted"/>
<sequence>MTHPLRSLTRAALVAVAVAGLLAPTGAARAAEREPTTAQVQAEQSSVAALEAQAREAADAQDDAEAELEAAALVAADRLEAYSLAVKAQQQATQAADDAQDQLTAAHNVVTQQRARLGAWVRVTYQQGLGISGDPTVTAILTSRYADAGATVGVLRYLGNERSAALRAVEVAEAHQERLTEQAADLAQAASETAIKAGRAKDEADAAMDRQRSLLAAADSASTKSAQRLLSARQSDALSGGVGTSVGGKPVTGKTGSCKGGQMELYANGKIPLSALCPLWANGNHYLRADAAYGFNRLSKAYLQAFGAAPCITDSYRSYASQVRLAKTKPTLAAKPGTSNHGWGTALDLCGGINSYGTKQYRWMLVNAPLYGWFHPSWARQGGGREEPWHWEFGG</sequence>
<dbReference type="InterPro" id="IPR052179">
    <property type="entry name" value="DD-CPase-like"/>
</dbReference>
<feature type="signal peptide" evidence="2">
    <location>
        <begin position="1"/>
        <end position="30"/>
    </location>
</feature>
<reference evidence="4 5" key="1">
    <citation type="submission" date="2024-10" db="EMBL/GenBank/DDBJ databases">
        <title>The Natural Products Discovery Center: Release of the First 8490 Sequenced Strains for Exploring Actinobacteria Biosynthetic Diversity.</title>
        <authorList>
            <person name="Kalkreuter E."/>
            <person name="Kautsar S.A."/>
            <person name="Yang D."/>
            <person name="Bader C.D."/>
            <person name="Teijaro C.N."/>
            <person name="Fluegel L."/>
            <person name="Davis C.M."/>
            <person name="Simpson J.R."/>
            <person name="Lauterbach L."/>
            <person name="Steele A.D."/>
            <person name="Gui C."/>
            <person name="Meng S."/>
            <person name="Li G."/>
            <person name="Viehrig K."/>
            <person name="Ye F."/>
            <person name="Su P."/>
            <person name="Kiefer A.F."/>
            <person name="Nichols A."/>
            <person name="Cepeda A.J."/>
            <person name="Yan W."/>
            <person name="Fan B."/>
            <person name="Jiang Y."/>
            <person name="Adhikari A."/>
            <person name="Zheng C.-J."/>
            <person name="Schuster L."/>
            <person name="Cowan T.M."/>
            <person name="Smanski M.J."/>
            <person name="Chevrette M.G."/>
            <person name="De Carvalho L.P.S."/>
            <person name="Shen B."/>
        </authorList>
    </citation>
    <scope>NUCLEOTIDE SEQUENCE [LARGE SCALE GENOMIC DNA]</scope>
    <source>
        <strain evidence="4 5">NPDC049639</strain>
    </source>
</reference>
<feature type="coiled-coil region" evidence="1">
    <location>
        <begin position="40"/>
        <end position="70"/>
    </location>
</feature>
<accession>A0ABW8ARS0</accession>